<organism evidence="2 3">
    <name type="scientific">Simiduia agarivorans (strain DSM 21679 / JCM 13881 / BCRC 17597 / SA1)</name>
    <dbReference type="NCBI Taxonomy" id="1117647"/>
    <lineage>
        <taxon>Bacteria</taxon>
        <taxon>Pseudomonadati</taxon>
        <taxon>Pseudomonadota</taxon>
        <taxon>Gammaproteobacteria</taxon>
        <taxon>Cellvibrionales</taxon>
        <taxon>Cellvibrionaceae</taxon>
        <taxon>Simiduia</taxon>
    </lineage>
</organism>
<dbReference type="Pfam" id="PF08570">
    <property type="entry name" value="DUF1761"/>
    <property type="match status" value="1"/>
</dbReference>
<feature type="transmembrane region" description="Helical" evidence="1">
    <location>
        <begin position="49"/>
        <end position="70"/>
    </location>
</feature>
<dbReference type="RefSeq" id="WP_015049040.1">
    <property type="nucleotide sequence ID" value="NC_018868.3"/>
</dbReference>
<dbReference type="eggNOG" id="ENOG503307K">
    <property type="taxonomic scope" value="Bacteria"/>
</dbReference>
<gene>
    <name evidence="2" type="ordered locus">M5M_18805</name>
</gene>
<dbReference type="InterPro" id="IPR013879">
    <property type="entry name" value="DUF1761"/>
</dbReference>
<dbReference type="HOGENOM" id="CLU_136269_0_0_6"/>
<accession>K4KNY3</accession>
<evidence type="ECO:0000256" key="1">
    <source>
        <dbReference type="SAM" id="Phobius"/>
    </source>
</evidence>
<keyword evidence="1" id="KW-0812">Transmembrane</keyword>
<feature type="transmembrane region" description="Helical" evidence="1">
    <location>
        <begin position="76"/>
        <end position="100"/>
    </location>
</feature>
<reference evidence="2 3" key="1">
    <citation type="journal article" date="2013" name="Genome Announc.">
        <title>Complete genome sequence of Simiduia agarivorans SA1(T), a marine bacterium able to degrade a variety of polysaccharides.</title>
        <authorList>
            <person name="Lin S.Y."/>
            <person name="Shieh W.Y."/>
            <person name="Chen J.S."/>
            <person name="Tang S.L."/>
        </authorList>
    </citation>
    <scope>NUCLEOTIDE SEQUENCE [LARGE SCALE GENOMIC DNA]</scope>
    <source>
        <strain evidence="3">DSM 21679 / JCM 13881 / BCRC 17597 / SA1</strain>
    </source>
</reference>
<evidence type="ECO:0008006" key="4">
    <source>
        <dbReference type="Google" id="ProtNLM"/>
    </source>
</evidence>
<keyword evidence="1" id="KW-0472">Membrane</keyword>
<dbReference type="AlphaFoldDB" id="K4KNY3"/>
<evidence type="ECO:0000313" key="3">
    <source>
        <dbReference type="Proteomes" id="UP000000466"/>
    </source>
</evidence>
<dbReference type="OrthoDB" id="333057at2"/>
<proteinExistence type="predicted"/>
<evidence type="ECO:0000313" key="2">
    <source>
        <dbReference type="EMBL" id="AFV00890.1"/>
    </source>
</evidence>
<dbReference type="Proteomes" id="UP000000466">
    <property type="component" value="Chromosome"/>
</dbReference>
<dbReference type="STRING" id="1117647.M5M_18805"/>
<feature type="transmembrane region" description="Helical" evidence="1">
    <location>
        <begin position="107"/>
        <end position="128"/>
    </location>
</feature>
<keyword evidence="3" id="KW-1185">Reference proteome</keyword>
<keyword evidence="1" id="KW-1133">Transmembrane helix</keyword>
<dbReference type="KEGG" id="saga:M5M_18805"/>
<protein>
    <recommendedName>
        <fullName evidence="4">DUF1761 domain-containing protein</fullName>
    </recommendedName>
</protein>
<name>K4KNY3_SIMAS</name>
<dbReference type="EMBL" id="CP003746">
    <property type="protein sequence ID" value="AFV00890.1"/>
    <property type="molecule type" value="Genomic_DNA"/>
</dbReference>
<feature type="transmembrane region" description="Helical" evidence="1">
    <location>
        <begin position="6"/>
        <end position="28"/>
    </location>
</feature>
<sequence length="129" mass="13964">MTGINWVAWGAATLSCFVLGGIWYGPLFGRAWMALVGISEQAIQQANMAKIYGTTFVLQAAAAFMLAQAMGPDAHWLLGLHWGLMAGVWVAIAFGVGYLFEQRPFKLWAINAGYNLCSFAVMGTILGAW</sequence>